<dbReference type="InterPro" id="IPR027417">
    <property type="entry name" value="P-loop_NTPase"/>
</dbReference>
<dbReference type="AlphaFoldDB" id="A0A2P5GKW9"/>
<evidence type="ECO:0000256" key="11">
    <source>
        <dbReference type="ARBA" id="ARBA00022967"/>
    </source>
</evidence>
<dbReference type="GO" id="GO:0043190">
    <property type="term" value="C:ATP-binding cassette (ABC) transporter complex"/>
    <property type="evidence" value="ECO:0007669"/>
    <property type="project" value="InterPro"/>
</dbReference>
<dbReference type="Pfam" id="PF00005">
    <property type="entry name" value="ABC_tran"/>
    <property type="match status" value="1"/>
</dbReference>
<evidence type="ECO:0000313" key="16">
    <source>
        <dbReference type="EMBL" id="POP44139.1"/>
    </source>
</evidence>
<dbReference type="InterPro" id="IPR030921">
    <property type="entry name" value="LPS_export_LptB"/>
</dbReference>
<evidence type="ECO:0000256" key="13">
    <source>
        <dbReference type="ARBA" id="ARBA00024818"/>
    </source>
</evidence>
<dbReference type="InterPro" id="IPR017871">
    <property type="entry name" value="ABC_transporter-like_CS"/>
</dbReference>
<dbReference type="EMBL" id="PQGD01000017">
    <property type="protein sequence ID" value="POP45468.1"/>
    <property type="molecule type" value="Genomic_DNA"/>
</dbReference>
<keyword evidence="10 17" id="KW-0067">ATP-binding</keyword>
<protein>
    <recommendedName>
        <fullName evidence="4">Lipopolysaccharide export system ATP-binding protein LptB</fullName>
    </recommendedName>
</protein>
<dbReference type="Pfam" id="PF12399">
    <property type="entry name" value="BCA_ABC_TP_C"/>
    <property type="match status" value="1"/>
</dbReference>
<evidence type="ECO:0000256" key="1">
    <source>
        <dbReference type="ARBA" id="ARBA00004496"/>
    </source>
</evidence>
<dbReference type="PROSITE" id="PS50893">
    <property type="entry name" value="ABC_TRANSPORTER_2"/>
    <property type="match status" value="1"/>
</dbReference>
<dbReference type="GO" id="GO:0005737">
    <property type="term" value="C:cytoplasm"/>
    <property type="evidence" value="ECO:0007669"/>
    <property type="project" value="UniProtKB-SubCell"/>
</dbReference>
<dbReference type="InterPro" id="IPR003439">
    <property type="entry name" value="ABC_transporter-like_ATP-bd"/>
</dbReference>
<dbReference type="RefSeq" id="WP_103676736.1">
    <property type="nucleotide sequence ID" value="NZ_PQGD01000017.1"/>
</dbReference>
<dbReference type="PROSITE" id="PS00211">
    <property type="entry name" value="ABC_TRANSPORTER_1"/>
    <property type="match status" value="1"/>
</dbReference>
<proteinExistence type="inferred from homology"/>
<keyword evidence="5" id="KW-0813">Transport</keyword>
<dbReference type="Proteomes" id="UP000247005">
    <property type="component" value="Unassembled WGS sequence"/>
</dbReference>
<keyword evidence="18" id="KW-1185">Reference proteome</keyword>
<evidence type="ECO:0000256" key="3">
    <source>
        <dbReference type="ARBA" id="ARBA00010865"/>
    </source>
</evidence>
<dbReference type="FunFam" id="3.40.50.300:FF:000151">
    <property type="entry name" value="Lipopolysaccharide ABC transporter ATP-binding protein"/>
    <property type="match status" value="1"/>
</dbReference>
<dbReference type="Gene3D" id="3.40.50.300">
    <property type="entry name" value="P-loop containing nucleotide triphosphate hydrolases"/>
    <property type="match status" value="1"/>
</dbReference>
<feature type="domain" description="ABC transporter" evidence="15">
    <location>
        <begin position="4"/>
        <end position="237"/>
    </location>
</feature>
<dbReference type="SUPFAM" id="SSF52540">
    <property type="entry name" value="P-loop containing nucleoside triphosphate hydrolases"/>
    <property type="match status" value="1"/>
</dbReference>
<evidence type="ECO:0000256" key="6">
    <source>
        <dbReference type="ARBA" id="ARBA00022475"/>
    </source>
</evidence>
<dbReference type="InterPro" id="IPR032823">
    <property type="entry name" value="BCA_ABC_TP_C"/>
</dbReference>
<evidence type="ECO:0000313" key="19">
    <source>
        <dbReference type="Proteomes" id="UP000247005"/>
    </source>
</evidence>
<accession>A0A2P5GKW9</accession>
<dbReference type="PANTHER" id="PTHR45772:SF10">
    <property type="entry name" value="LIPOPOLYSACCHARIDE EXPORT SYSTEM ATP-BINDING PROTEIN LPTB"/>
    <property type="match status" value="1"/>
</dbReference>
<evidence type="ECO:0000256" key="10">
    <source>
        <dbReference type="ARBA" id="ARBA00022840"/>
    </source>
</evidence>
<evidence type="ECO:0000259" key="15">
    <source>
        <dbReference type="PROSITE" id="PS50893"/>
    </source>
</evidence>
<comment type="function">
    <text evidence="13">Part of the ABC transporter complex LptBFG involved in the translocation of lipopolysaccharide (LPS) from the inner membrane to the outer membrane. Probably responsible for energy coupling to the transport system.</text>
</comment>
<keyword evidence="12" id="KW-0472">Membrane</keyword>
<dbReference type="SMART" id="SM00382">
    <property type="entry name" value="AAA"/>
    <property type="match status" value="1"/>
</dbReference>
<dbReference type="CDD" id="cd03218">
    <property type="entry name" value="ABC_YhbG"/>
    <property type="match status" value="1"/>
</dbReference>
<dbReference type="GO" id="GO:0005524">
    <property type="term" value="F:ATP binding"/>
    <property type="evidence" value="ECO:0007669"/>
    <property type="project" value="UniProtKB-KW"/>
</dbReference>
<dbReference type="PANTHER" id="PTHR45772">
    <property type="entry name" value="CONSERVED COMPONENT OF ABC TRANSPORTER FOR NATURAL AMINO ACIDS-RELATED"/>
    <property type="match status" value="1"/>
</dbReference>
<keyword evidence="11" id="KW-1278">Translocase</keyword>
<dbReference type="OrthoDB" id="9781337at2"/>
<dbReference type="NCBIfam" id="TIGR04406">
    <property type="entry name" value="LPS_export_lptB"/>
    <property type="match status" value="1"/>
</dbReference>
<dbReference type="NCBIfam" id="NF008144">
    <property type="entry name" value="PRK10895.1"/>
    <property type="match status" value="1"/>
</dbReference>
<evidence type="ECO:0000256" key="2">
    <source>
        <dbReference type="ARBA" id="ARBA00004515"/>
    </source>
</evidence>
<keyword evidence="6" id="KW-1003">Cell membrane</keyword>
<comment type="subcellular location">
    <subcellularLocation>
        <location evidence="2">Cell inner membrane</location>
        <topology evidence="2">Peripheral membrane protein</topology>
        <orientation evidence="2">Cytoplasmic side</orientation>
    </subcellularLocation>
    <subcellularLocation>
        <location evidence="1">Cytoplasm</location>
    </subcellularLocation>
</comment>
<sequence>MATLTAKNLAKAYKGRRVVEDVSLTVKSGEIVGLLGPNGAGKTTTFYMVVGIVSRDAGNIIIDDEDISLLPLHARARRGIGYLPQEASIFRRLSVFDNLMAVLQIRDDLTSEQREDRANELMEEFHIEHLRDSLGQALSGGERRRVEIARALAANPKFILLDEPFAGVDPISVIDIKRIIEHLRDSGLGVLITDHNVRETLAVCERAYIVSQGHLIAHGTPDEILKDEQVKRVYLGEDFRL</sequence>
<evidence type="ECO:0000256" key="8">
    <source>
        <dbReference type="ARBA" id="ARBA00022519"/>
    </source>
</evidence>
<evidence type="ECO:0000313" key="18">
    <source>
        <dbReference type="Proteomes" id="UP000237073"/>
    </source>
</evidence>
<gene>
    <name evidence="17" type="primary">lptB</name>
    <name evidence="17" type="ORF">CHU32_19915</name>
    <name evidence="16" type="ORF">CHU33_14225</name>
</gene>
<dbReference type="InterPro" id="IPR003593">
    <property type="entry name" value="AAA+_ATPase"/>
</dbReference>
<dbReference type="EMBL" id="PQGE01000011">
    <property type="protein sequence ID" value="POP44139.1"/>
    <property type="molecule type" value="Genomic_DNA"/>
</dbReference>
<dbReference type="InterPro" id="IPR051120">
    <property type="entry name" value="ABC_AA/LPS_Transport"/>
</dbReference>
<evidence type="ECO:0000256" key="12">
    <source>
        <dbReference type="ARBA" id="ARBA00023136"/>
    </source>
</evidence>
<evidence type="ECO:0000256" key="14">
    <source>
        <dbReference type="ARBA" id="ARBA00026081"/>
    </source>
</evidence>
<evidence type="ECO:0000256" key="9">
    <source>
        <dbReference type="ARBA" id="ARBA00022741"/>
    </source>
</evidence>
<evidence type="ECO:0000313" key="17">
    <source>
        <dbReference type="EMBL" id="POP45468.1"/>
    </source>
</evidence>
<comment type="subunit">
    <text evidence="14">Component of the lipopolysaccharide transport and assembly complex. The LptBFG transporter is composed of two ATP-binding proteins (LptB) and two transmembrane proteins (LptF and LptG).</text>
</comment>
<organism evidence="17 19">
    <name type="scientific">Superficieibacter electus</name>
    <dbReference type="NCBI Taxonomy" id="2022662"/>
    <lineage>
        <taxon>Bacteria</taxon>
        <taxon>Pseudomonadati</taxon>
        <taxon>Pseudomonadota</taxon>
        <taxon>Gammaproteobacteria</taxon>
        <taxon>Enterobacterales</taxon>
        <taxon>Enterobacteriaceae</taxon>
        <taxon>Superficieibacter</taxon>
    </lineage>
</organism>
<keyword evidence="9" id="KW-0547">Nucleotide-binding</keyword>
<dbReference type="Proteomes" id="UP000237073">
    <property type="component" value="Unassembled WGS sequence"/>
</dbReference>
<evidence type="ECO:0000256" key="4">
    <source>
        <dbReference type="ARBA" id="ARBA00017803"/>
    </source>
</evidence>
<evidence type="ECO:0000256" key="5">
    <source>
        <dbReference type="ARBA" id="ARBA00022448"/>
    </source>
</evidence>
<comment type="similarity">
    <text evidence="3">Belongs to the ABC transporter superfamily. Outer membrane lipopolysaccharide export (TC 1.B.42) family.</text>
</comment>
<name>A0A2P5GKW9_9ENTR</name>
<dbReference type="GO" id="GO:0055085">
    <property type="term" value="P:transmembrane transport"/>
    <property type="evidence" value="ECO:0007669"/>
    <property type="project" value="InterPro"/>
</dbReference>
<evidence type="ECO:0000256" key="7">
    <source>
        <dbReference type="ARBA" id="ARBA00022490"/>
    </source>
</evidence>
<dbReference type="GO" id="GO:0016887">
    <property type="term" value="F:ATP hydrolysis activity"/>
    <property type="evidence" value="ECO:0007669"/>
    <property type="project" value="InterPro"/>
</dbReference>
<reference evidence="18 19" key="1">
    <citation type="submission" date="2018-01" db="EMBL/GenBank/DDBJ databases">
        <title>Superficieibacter electus gen. nov., sp. nov., an extended-spectrum beta-lactamase possessing member of the Enterobacteriaceae family, isolated from intensive care unit surfaces.</title>
        <authorList>
            <person name="Potter R.F."/>
            <person name="D'Souza A.W."/>
        </authorList>
    </citation>
    <scope>NUCLEOTIDE SEQUENCE [LARGE SCALE GENOMIC DNA]</scope>
    <source>
        <strain evidence="17 19">BP-1</strain>
        <strain evidence="16 18">BP-2</strain>
    </source>
</reference>
<keyword evidence="7" id="KW-0963">Cytoplasm</keyword>
<comment type="caution">
    <text evidence="17">The sequence shown here is derived from an EMBL/GenBank/DDBJ whole genome shotgun (WGS) entry which is preliminary data.</text>
</comment>
<keyword evidence="8" id="KW-0997">Cell inner membrane</keyword>